<accession>A0A0B7BZ35</accession>
<evidence type="ECO:0000313" key="1">
    <source>
        <dbReference type="EMBL" id="CEK98212.1"/>
    </source>
</evidence>
<dbReference type="EMBL" id="HACG01051341">
    <property type="protein sequence ID" value="CEK98212.1"/>
    <property type="molecule type" value="Transcribed_RNA"/>
</dbReference>
<feature type="non-terminal residue" evidence="1">
    <location>
        <position position="91"/>
    </location>
</feature>
<organism evidence="1">
    <name type="scientific">Arion vulgaris</name>
    <dbReference type="NCBI Taxonomy" id="1028688"/>
    <lineage>
        <taxon>Eukaryota</taxon>
        <taxon>Metazoa</taxon>
        <taxon>Spiralia</taxon>
        <taxon>Lophotrochozoa</taxon>
        <taxon>Mollusca</taxon>
        <taxon>Gastropoda</taxon>
        <taxon>Heterobranchia</taxon>
        <taxon>Euthyneura</taxon>
        <taxon>Panpulmonata</taxon>
        <taxon>Eupulmonata</taxon>
        <taxon>Stylommatophora</taxon>
        <taxon>Helicina</taxon>
        <taxon>Arionoidea</taxon>
        <taxon>Arionidae</taxon>
        <taxon>Arion</taxon>
    </lineage>
</organism>
<sequence>GEETDVAFLPTDRIFGRISVDPVQSLGSSFDLNVEKVFLCSGKDGYIPKYNPENQEFGCMAESPNLQYAFKILDKGAPFTVIDKFRDIPFK</sequence>
<dbReference type="AlphaFoldDB" id="A0A0B7BZ35"/>
<protein>
    <submittedName>
        <fullName evidence="1">Uncharacterized protein</fullName>
    </submittedName>
</protein>
<proteinExistence type="predicted"/>
<name>A0A0B7BZ35_9EUPU</name>
<gene>
    <name evidence="1" type="primary">ORF218109</name>
</gene>
<feature type="non-terminal residue" evidence="1">
    <location>
        <position position="1"/>
    </location>
</feature>
<reference evidence="1" key="1">
    <citation type="submission" date="2014-12" db="EMBL/GenBank/DDBJ databases">
        <title>Insight into the proteome of Arion vulgaris.</title>
        <authorList>
            <person name="Aradska J."/>
            <person name="Bulat T."/>
            <person name="Smidak R."/>
            <person name="Sarate P."/>
            <person name="Gangsoo J."/>
            <person name="Sialana F."/>
            <person name="Bilban M."/>
            <person name="Lubec G."/>
        </authorList>
    </citation>
    <scope>NUCLEOTIDE SEQUENCE</scope>
    <source>
        <tissue evidence="1">Skin</tissue>
    </source>
</reference>